<dbReference type="PANTHER" id="PTHR32470:SF2">
    <property type="entry name" value="NADH DEHYDROGENASE [UBIQUINONE] 1 ALPHA SUBCOMPLEX ASSEMBLY FACTOR 2"/>
    <property type="match status" value="1"/>
</dbReference>
<dbReference type="GO" id="GO:0032981">
    <property type="term" value="P:mitochondrial respiratory chain complex I assembly"/>
    <property type="evidence" value="ECO:0007669"/>
    <property type="project" value="TreeGrafter"/>
</dbReference>
<dbReference type="AlphaFoldDB" id="A0A4S4LI28"/>
<dbReference type="Proteomes" id="UP000310158">
    <property type="component" value="Unassembled WGS sequence"/>
</dbReference>
<dbReference type="EMBL" id="SGPL01000516">
    <property type="protein sequence ID" value="THH11405.1"/>
    <property type="molecule type" value="Genomic_DNA"/>
</dbReference>
<keyword evidence="4" id="KW-1185">Reference proteome</keyword>
<comment type="similarity">
    <text evidence="1">Belongs to the complex I NDUFA12 subunit family.</text>
</comment>
<dbReference type="Pfam" id="PF05071">
    <property type="entry name" value="NDUFA12"/>
    <property type="match status" value="1"/>
</dbReference>
<proteinExistence type="inferred from homology"/>
<reference evidence="3 4" key="1">
    <citation type="submission" date="2019-02" db="EMBL/GenBank/DDBJ databases">
        <title>Genome sequencing of the rare red list fungi Bondarzewia mesenterica.</title>
        <authorList>
            <person name="Buettner E."/>
            <person name="Kellner H."/>
        </authorList>
    </citation>
    <scope>NUCLEOTIDE SEQUENCE [LARGE SCALE GENOMIC DNA]</scope>
    <source>
        <strain evidence="3 4">DSM 108281</strain>
    </source>
</reference>
<dbReference type="OrthoDB" id="10255576at2759"/>
<dbReference type="GO" id="GO:0045271">
    <property type="term" value="C:respiratory chain complex I"/>
    <property type="evidence" value="ECO:0007669"/>
    <property type="project" value="InterPro"/>
</dbReference>
<feature type="region of interest" description="Disordered" evidence="2">
    <location>
        <begin position="120"/>
        <end position="200"/>
    </location>
</feature>
<feature type="compositionally biased region" description="Low complexity" evidence="2">
    <location>
        <begin position="120"/>
        <end position="144"/>
    </location>
</feature>
<dbReference type="InterPro" id="IPR007763">
    <property type="entry name" value="NDUFA12"/>
</dbReference>
<feature type="compositionally biased region" description="Polar residues" evidence="2">
    <location>
        <begin position="146"/>
        <end position="164"/>
    </location>
</feature>
<organism evidence="3 4">
    <name type="scientific">Bondarzewia mesenterica</name>
    <dbReference type="NCBI Taxonomy" id="1095465"/>
    <lineage>
        <taxon>Eukaryota</taxon>
        <taxon>Fungi</taxon>
        <taxon>Dikarya</taxon>
        <taxon>Basidiomycota</taxon>
        <taxon>Agaricomycotina</taxon>
        <taxon>Agaricomycetes</taxon>
        <taxon>Russulales</taxon>
        <taxon>Bondarzewiaceae</taxon>
        <taxon>Bondarzewia</taxon>
    </lineage>
</organism>
<sequence length="200" mass="22365">MADIEASHSFLLHIFLNLGMRKGNRFYEFPSTSNAPTTDLSDLRRTKRRVEYKGHGDMWTYVGNAKRLPVQWTAWMSHTRQDPPSIEELQADLMRQQRVLQKAAIIEARDREELERIAAASAPPAEISPSITASASADTPSPIDISQPQGSSSATARTNVTDISQKQHDDARSKASDLPMPGRDSDWQPEAWNPQAVRRG</sequence>
<dbReference type="GO" id="GO:0005739">
    <property type="term" value="C:mitochondrion"/>
    <property type="evidence" value="ECO:0007669"/>
    <property type="project" value="TreeGrafter"/>
</dbReference>
<comment type="caution">
    <text evidence="3">The sequence shown here is derived from an EMBL/GenBank/DDBJ whole genome shotgun (WGS) entry which is preliminary data.</text>
</comment>
<dbReference type="PANTHER" id="PTHR32470">
    <property type="entry name" value="ADH DEHYDROGENASE [UBIQUINONE] 1 ALPHA SUBCOMPLEX ASSEMBLY FACTOR 2"/>
    <property type="match status" value="1"/>
</dbReference>
<evidence type="ECO:0008006" key="5">
    <source>
        <dbReference type="Google" id="ProtNLM"/>
    </source>
</evidence>
<evidence type="ECO:0000256" key="2">
    <source>
        <dbReference type="SAM" id="MobiDB-lite"/>
    </source>
</evidence>
<evidence type="ECO:0000256" key="1">
    <source>
        <dbReference type="ARBA" id="ARBA00007355"/>
    </source>
</evidence>
<evidence type="ECO:0000313" key="3">
    <source>
        <dbReference type="EMBL" id="THH11405.1"/>
    </source>
</evidence>
<name>A0A4S4LI28_9AGAM</name>
<dbReference type="InterPro" id="IPR052618">
    <property type="entry name" value="ComplexI_NDUFA12"/>
</dbReference>
<gene>
    <name evidence="3" type="ORF">EW146_g8050</name>
</gene>
<protein>
    <recommendedName>
        <fullName evidence="5">NADH dehydrogenase [ubiquinone] 1 alpha subcomplex subunit</fullName>
    </recommendedName>
</protein>
<accession>A0A4S4LI28</accession>
<feature type="compositionally biased region" description="Basic and acidic residues" evidence="2">
    <location>
        <begin position="165"/>
        <end position="175"/>
    </location>
</feature>
<evidence type="ECO:0000313" key="4">
    <source>
        <dbReference type="Proteomes" id="UP000310158"/>
    </source>
</evidence>